<keyword evidence="7 20" id="KW-0732">Signal</keyword>
<dbReference type="InterPro" id="IPR036426">
    <property type="entry name" value="Bulb-type_lectin_dom_sf"/>
</dbReference>
<evidence type="ECO:0000256" key="3">
    <source>
        <dbReference type="ARBA" id="ARBA00022527"/>
    </source>
</evidence>
<keyword evidence="24" id="KW-1185">Reference proteome</keyword>
<dbReference type="FunFam" id="1.10.510.10:FF:000237">
    <property type="entry name" value="G-type lectin S-receptor-like serine/threonine-protein kinase"/>
    <property type="match status" value="1"/>
</dbReference>
<evidence type="ECO:0000256" key="13">
    <source>
        <dbReference type="ARBA" id="ARBA00023136"/>
    </source>
</evidence>
<dbReference type="Gene3D" id="1.10.510.10">
    <property type="entry name" value="Transferase(Phosphotransferase) domain 1"/>
    <property type="match status" value="1"/>
</dbReference>
<evidence type="ECO:0000256" key="6">
    <source>
        <dbReference type="ARBA" id="ARBA00022692"/>
    </source>
</evidence>
<dbReference type="PANTHER" id="PTHR47976">
    <property type="entry name" value="G-TYPE LECTIN S-RECEPTOR-LIKE SERINE/THREONINE-PROTEIN KINASE SD2-5"/>
    <property type="match status" value="1"/>
</dbReference>
<dbReference type="PROSITE" id="PS50011">
    <property type="entry name" value="PROTEIN_KINASE_DOM"/>
    <property type="match status" value="1"/>
</dbReference>
<evidence type="ECO:0000256" key="20">
    <source>
        <dbReference type="SAM" id="SignalP"/>
    </source>
</evidence>
<comment type="subcellular location">
    <subcellularLocation>
        <location evidence="1">Membrane</location>
        <topology evidence="1">Single-pass type I membrane protein</topology>
    </subcellularLocation>
</comment>
<evidence type="ECO:0000313" key="24">
    <source>
        <dbReference type="Proteomes" id="UP001165190"/>
    </source>
</evidence>
<dbReference type="InterPro" id="IPR000719">
    <property type="entry name" value="Prot_kinase_dom"/>
</dbReference>
<dbReference type="Pfam" id="PF07714">
    <property type="entry name" value="PK_Tyr_Ser-Thr"/>
    <property type="match status" value="1"/>
</dbReference>
<comment type="catalytic activity">
    <reaction evidence="18">
        <text>L-seryl-[protein] + ATP = O-phospho-L-seryl-[protein] + ADP + H(+)</text>
        <dbReference type="Rhea" id="RHEA:17989"/>
        <dbReference type="Rhea" id="RHEA-COMP:9863"/>
        <dbReference type="Rhea" id="RHEA-COMP:11604"/>
        <dbReference type="ChEBI" id="CHEBI:15378"/>
        <dbReference type="ChEBI" id="CHEBI:29999"/>
        <dbReference type="ChEBI" id="CHEBI:30616"/>
        <dbReference type="ChEBI" id="CHEBI:83421"/>
        <dbReference type="ChEBI" id="CHEBI:456216"/>
        <dbReference type="EC" id="2.7.11.1"/>
    </reaction>
</comment>
<evidence type="ECO:0000256" key="10">
    <source>
        <dbReference type="ARBA" id="ARBA00022777"/>
    </source>
</evidence>
<dbReference type="AlphaFoldDB" id="A0A9W7IC29"/>
<reference evidence="23" key="1">
    <citation type="submission" date="2023-05" db="EMBL/GenBank/DDBJ databases">
        <title>Genome and transcriptome analyses reveal genes involved in the formation of fine ridges on petal epidermal cells in Hibiscus trionum.</title>
        <authorList>
            <person name="Koshimizu S."/>
            <person name="Masuda S."/>
            <person name="Ishii T."/>
            <person name="Shirasu K."/>
            <person name="Hoshino A."/>
            <person name="Arita M."/>
        </authorList>
    </citation>
    <scope>NUCLEOTIDE SEQUENCE</scope>
    <source>
        <strain evidence="23">Hamamatsu line</strain>
    </source>
</reference>
<feature type="domain" description="Protein kinase" evidence="21">
    <location>
        <begin position="406"/>
        <end position="682"/>
    </location>
</feature>
<evidence type="ECO:0000256" key="4">
    <source>
        <dbReference type="ARBA" id="ARBA00022536"/>
    </source>
</evidence>
<evidence type="ECO:0000256" key="9">
    <source>
        <dbReference type="ARBA" id="ARBA00022741"/>
    </source>
</evidence>
<sequence length="697" mass="78361">MALIFHPLLSAYLWLLLPFVVAQSSAGDIGVGSSIKATTDSKPWISPSGDFAFGFHQLGTDNDLFLLAIWYYKIPSRTIVWYANGDKPAPTRSKVELTADRGLVLSDPKGQLIWRSEFATGDVAVATMNDTCNFVVYGVQKGWCAFFSKGKFQFRLLPDGNAVLNTINMESNLAYFAYYISVTYDQANPSNSGFQVRLQEDGSFYILRANNQTFSLNSDGFVPSTDYYYTVTLNFDGVLTLSRYPISIPPAAIETGVLVPPFQIISAQQDSKGMVVEHVVTTVYAHLKPTKGHGVTVLRVTLYPMQMMSTDCLCIVAVYNRGDCFKKTLPLPYGRQDVQVNNIAFLKVSPKKSSDYINRIRKKVPKFVDNSDLSAPRKIKRNHSNRNGIQSSLRYFNYKELEEATKCFEEELGRGSFGIVYKGIIKTGSEDQTRVAVKKLDRVVQDTDKEFRTEVNVIAQTHHRNLVKLLGYCDEGQSRMLVYEYLSNGTLASFLFGDLKPSWNQRTQIAMGIARGLCYLHEECSPQIIHCDIKPQNILLDDYYDARISDFGLSKLLGIDQSCTNTAIRGTKGYVALEWFKTVPVTVKVDVYSFGVLLLEIICCRRNVLMYPGEEERTILTDWACDCFSEGTVDALVENDAEALGDKMKLERFVMVALWCIQEDISLRPTMKKVLLMLEEIIIVPAPPLPCRSYMSA</sequence>
<feature type="signal peptide" evidence="20">
    <location>
        <begin position="1"/>
        <end position="22"/>
    </location>
</feature>
<dbReference type="GO" id="GO:0004674">
    <property type="term" value="F:protein serine/threonine kinase activity"/>
    <property type="evidence" value="ECO:0007669"/>
    <property type="project" value="UniProtKB-KW"/>
</dbReference>
<keyword evidence="11 19" id="KW-0067">ATP-binding</keyword>
<accession>A0A9W7IC29</accession>
<dbReference type="FunFam" id="2.90.10.10:FF:000013">
    <property type="entry name" value="G-type lectin S-receptor-like serine/threonine-protein kinase LECRK1"/>
    <property type="match status" value="1"/>
</dbReference>
<evidence type="ECO:0000256" key="7">
    <source>
        <dbReference type="ARBA" id="ARBA00022729"/>
    </source>
</evidence>
<dbReference type="GO" id="GO:0005524">
    <property type="term" value="F:ATP binding"/>
    <property type="evidence" value="ECO:0007669"/>
    <property type="project" value="UniProtKB-UniRule"/>
</dbReference>
<keyword evidence="5" id="KW-0808">Transferase</keyword>
<dbReference type="GO" id="GO:0016020">
    <property type="term" value="C:membrane"/>
    <property type="evidence" value="ECO:0007669"/>
    <property type="project" value="UniProtKB-SubCell"/>
</dbReference>
<dbReference type="PANTHER" id="PTHR47976:SF58">
    <property type="entry name" value="RECEPTOR-LIKE SERINE_THREONINE-PROTEIN KINASE"/>
    <property type="match status" value="1"/>
</dbReference>
<comment type="catalytic activity">
    <reaction evidence="17">
        <text>L-threonyl-[protein] + ATP = O-phospho-L-threonyl-[protein] + ADP + H(+)</text>
        <dbReference type="Rhea" id="RHEA:46608"/>
        <dbReference type="Rhea" id="RHEA-COMP:11060"/>
        <dbReference type="Rhea" id="RHEA-COMP:11605"/>
        <dbReference type="ChEBI" id="CHEBI:15378"/>
        <dbReference type="ChEBI" id="CHEBI:30013"/>
        <dbReference type="ChEBI" id="CHEBI:30616"/>
        <dbReference type="ChEBI" id="CHEBI:61977"/>
        <dbReference type="ChEBI" id="CHEBI:456216"/>
        <dbReference type="EC" id="2.7.11.1"/>
    </reaction>
</comment>
<dbReference type="PROSITE" id="PS50927">
    <property type="entry name" value="BULB_LECTIN"/>
    <property type="match status" value="1"/>
</dbReference>
<keyword evidence="12" id="KW-1133">Transmembrane helix</keyword>
<comment type="caution">
    <text evidence="23">The sequence shown here is derived from an EMBL/GenBank/DDBJ whole genome shotgun (WGS) entry which is preliminary data.</text>
</comment>
<dbReference type="InterPro" id="IPR051343">
    <property type="entry name" value="G-type_lectin_kinases/EP1-like"/>
</dbReference>
<dbReference type="Gene3D" id="2.90.10.10">
    <property type="entry name" value="Bulb-type lectin domain"/>
    <property type="match status" value="2"/>
</dbReference>
<gene>
    <name evidence="23" type="ORF">HRI_003032300</name>
</gene>
<dbReference type="InterPro" id="IPR001245">
    <property type="entry name" value="Ser-Thr/Tyr_kinase_cat_dom"/>
</dbReference>
<evidence type="ECO:0000256" key="17">
    <source>
        <dbReference type="ARBA" id="ARBA00047899"/>
    </source>
</evidence>
<keyword evidence="8" id="KW-0430">Lectin</keyword>
<keyword evidence="6" id="KW-0812">Transmembrane</keyword>
<keyword evidence="16" id="KW-0325">Glycoprotein</keyword>
<evidence type="ECO:0000256" key="15">
    <source>
        <dbReference type="ARBA" id="ARBA00023170"/>
    </source>
</evidence>
<keyword evidence="4" id="KW-0245">EGF-like domain</keyword>
<dbReference type="Proteomes" id="UP001165190">
    <property type="component" value="Unassembled WGS sequence"/>
</dbReference>
<keyword evidence="9 19" id="KW-0547">Nucleotide-binding</keyword>
<dbReference type="InterPro" id="IPR008271">
    <property type="entry name" value="Ser/Thr_kinase_AS"/>
</dbReference>
<feature type="binding site" evidence="19">
    <location>
        <position position="439"/>
    </location>
    <ligand>
        <name>ATP</name>
        <dbReference type="ChEBI" id="CHEBI:30616"/>
    </ligand>
</feature>
<evidence type="ECO:0000256" key="5">
    <source>
        <dbReference type="ARBA" id="ARBA00022679"/>
    </source>
</evidence>
<dbReference type="SMART" id="SM00108">
    <property type="entry name" value="B_lectin"/>
    <property type="match status" value="1"/>
</dbReference>
<dbReference type="FunFam" id="3.30.200.20:FF:000059">
    <property type="entry name" value="S-receptor-like serine/threonine-protein kinase"/>
    <property type="match status" value="1"/>
</dbReference>
<feature type="chain" id="PRO_5040804099" description="non-specific serine/threonine protein kinase" evidence="20">
    <location>
        <begin position="23"/>
        <end position="697"/>
    </location>
</feature>
<protein>
    <recommendedName>
        <fullName evidence="2">non-specific serine/threonine protein kinase</fullName>
        <ecNumber evidence="2">2.7.11.1</ecNumber>
    </recommendedName>
</protein>
<dbReference type="SMART" id="SM00220">
    <property type="entry name" value="S_TKc"/>
    <property type="match status" value="1"/>
</dbReference>
<dbReference type="InterPro" id="IPR001480">
    <property type="entry name" value="Bulb-type_lectin_dom"/>
</dbReference>
<dbReference type="OrthoDB" id="1930390at2759"/>
<evidence type="ECO:0000256" key="14">
    <source>
        <dbReference type="ARBA" id="ARBA00023157"/>
    </source>
</evidence>
<dbReference type="Gene3D" id="3.30.200.20">
    <property type="entry name" value="Phosphorylase Kinase, domain 1"/>
    <property type="match status" value="1"/>
</dbReference>
<dbReference type="PROSITE" id="PS00107">
    <property type="entry name" value="PROTEIN_KINASE_ATP"/>
    <property type="match status" value="1"/>
</dbReference>
<evidence type="ECO:0000256" key="2">
    <source>
        <dbReference type="ARBA" id="ARBA00012513"/>
    </source>
</evidence>
<dbReference type="SUPFAM" id="SSF51110">
    <property type="entry name" value="alpha-D-mannose-specific plant lectins"/>
    <property type="match status" value="1"/>
</dbReference>
<evidence type="ECO:0000256" key="1">
    <source>
        <dbReference type="ARBA" id="ARBA00004479"/>
    </source>
</evidence>
<keyword evidence="3" id="KW-0723">Serine/threonine-protein kinase</keyword>
<feature type="domain" description="Bulb-type lectin" evidence="22">
    <location>
        <begin position="36"/>
        <end position="149"/>
    </location>
</feature>
<keyword evidence="14" id="KW-1015">Disulfide bond</keyword>
<dbReference type="InterPro" id="IPR024171">
    <property type="entry name" value="SRK-like_kinase"/>
</dbReference>
<dbReference type="PIRSF" id="PIRSF000641">
    <property type="entry name" value="SRK"/>
    <property type="match status" value="1"/>
</dbReference>
<evidence type="ECO:0000313" key="23">
    <source>
        <dbReference type="EMBL" id="GMI93630.1"/>
    </source>
</evidence>
<dbReference type="PROSITE" id="PS00108">
    <property type="entry name" value="PROTEIN_KINASE_ST"/>
    <property type="match status" value="1"/>
</dbReference>
<keyword evidence="15 23" id="KW-0675">Receptor</keyword>
<dbReference type="SUPFAM" id="SSF56112">
    <property type="entry name" value="Protein kinase-like (PK-like)"/>
    <property type="match status" value="1"/>
</dbReference>
<evidence type="ECO:0000256" key="11">
    <source>
        <dbReference type="ARBA" id="ARBA00022840"/>
    </source>
</evidence>
<dbReference type="GO" id="GO:0030246">
    <property type="term" value="F:carbohydrate binding"/>
    <property type="evidence" value="ECO:0007669"/>
    <property type="project" value="UniProtKB-KW"/>
</dbReference>
<evidence type="ECO:0000256" key="12">
    <source>
        <dbReference type="ARBA" id="ARBA00022989"/>
    </source>
</evidence>
<dbReference type="InterPro" id="IPR017441">
    <property type="entry name" value="Protein_kinase_ATP_BS"/>
</dbReference>
<dbReference type="InterPro" id="IPR011009">
    <property type="entry name" value="Kinase-like_dom_sf"/>
</dbReference>
<evidence type="ECO:0000256" key="19">
    <source>
        <dbReference type="PROSITE-ProRule" id="PRU10141"/>
    </source>
</evidence>
<evidence type="ECO:0000256" key="8">
    <source>
        <dbReference type="ARBA" id="ARBA00022734"/>
    </source>
</evidence>
<proteinExistence type="predicted"/>
<dbReference type="EMBL" id="BSYR01000025">
    <property type="protein sequence ID" value="GMI93630.1"/>
    <property type="molecule type" value="Genomic_DNA"/>
</dbReference>
<evidence type="ECO:0000256" key="16">
    <source>
        <dbReference type="ARBA" id="ARBA00023180"/>
    </source>
</evidence>
<name>A0A9W7IC29_HIBTR</name>
<evidence type="ECO:0000259" key="21">
    <source>
        <dbReference type="PROSITE" id="PS50011"/>
    </source>
</evidence>
<organism evidence="23 24">
    <name type="scientific">Hibiscus trionum</name>
    <name type="common">Flower of an hour</name>
    <dbReference type="NCBI Taxonomy" id="183268"/>
    <lineage>
        <taxon>Eukaryota</taxon>
        <taxon>Viridiplantae</taxon>
        <taxon>Streptophyta</taxon>
        <taxon>Embryophyta</taxon>
        <taxon>Tracheophyta</taxon>
        <taxon>Spermatophyta</taxon>
        <taxon>Magnoliopsida</taxon>
        <taxon>eudicotyledons</taxon>
        <taxon>Gunneridae</taxon>
        <taxon>Pentapetalae</taxon>
        <taxon>rosids</taxon>
        <taxon>malvids</taxon>
        <taxon>Malvales</taxon>
        <taxon>Malvaceae</taxon>
        <taxon>Malvoideae</taxon>
        <taxon>Hibiscus</taxon>
    </lineage>
</organism>
<keyword evidence="13" id="KW-0472">Membrane</keyword>
<dbReference type="EC" id="2.7.11.1" evidence="2"/>
<keyword evidence="10 23" id="KW-0418">Kinase</keyword>
<evidence type="ECO:0000256" key="18">
    <source>
        <dbReference type="ARBA" id="ARBA00048679"/>
    </source>
</evidence>
<evidence type="ECO:0000259" key="22">
    <source>
        <dbReference type="PROSITE" id="PS50927"/>
    </source>
</evidence>